<evidence type="ECO:0008006" key="3">
    <source>
        <dbReference type="Google" id="ProtNLM"/>
    </source>
</evidence>
<dbReference type="Pfam" id="PF04107">
    <property type="entry name" value="GCS2"/>
    <property type="match status" value="1"/>
</dbReference>
<dbReference type="AlphaFoldDB" id="A0A9Q4C5V4"/>
<dbReference type="PANTHER" id="PTHR36510">
    <property type="entry name" value="GLUTAMATE--CYSTEINE LIGASE 2-RELATED"/>
    <property type="match status" value="1"/>
</dbReference>
<dbReference type="Proteomes" id="UP001149411">
    <property type="component" value="Unassembled WGS sequence"/>
</dbReference>
<dbReference type="RefSeq" id="WP_266087822.1">
    <property type="nucleotide sequence ID" value="NZ_RKLV01000009.1"/>
</dbReference>
<dbReference type="SUPFAM" id="SSF55931">
    <property type="entry name" value="Glutamine synthetase/guanido kinase"/>
    <property type="match status" value="1"/>
</dbReference>
<dbReference type="EMBL" id="RKLV01000009">
    <property type="protein sequence ID" value="MCX2819509.1"/>
    <property type="molecule type" value="Genomic_DNA"/>
</dbReference>
<dbReference type="InterPro" id="IPR006336">
    <property type="entry name" value="GCS2"/>
</dbReference>
<comment type="caution">
    <text evidence="1">The sequence shown here is derived from an EMBL/GenBank/DDBJ whole genome shotgun (WGS) entry which is preliminary data.</text>
</comment>
<dbReference type="GO" id="GO:0016879">
    <property type="term" value="F:ligase activity, forming carbon-nitrogen bonds"/>
    <property type="evidence" value="ECO:0007669"/>
    <property type="project" value="TreeGrafter"/>
</dbReference>
<proteinExistence type="predicted"/>
<sequence>MEREMIRKSLDDGTLDEFEERVDEQAEFLKDEIRERRLDNPDFTVGLEVEVYAVGGDGRLARVPDDVFEDCGDGLNKELGLHNAEINTSPTVFDDDSLRAQEEQVNETLDEADEALGRHGVEGQRFVLDSIWTVPPAEGSAEYLGSVETDDGFVSAENMRSDSRYEAIDNYYIDIAGDVEIDVPGASLRFPTILAESLATSVQPHLQIPDSDDLPRYYNTAIRTMAPVLALSTNSPFLPPDLYDDPDASLVDETYDELRIPVFEASVNPPGEYDDKKVRFPRDIDKTVDVVDKVVEDTPYSPLLSEWDDRTDEGYIDEFWEFEYKRGTYWRWLRAVIGGEAVGDNDERSVRIEYRPLPTQPTVRDIIGLHTLVSGALAGMVVDNHPLPSLGWREARDSFYNVVENGIDARMAWVDRDGDVTHDKNVIYDELFEYARLGLEGHGFDDGTYEKYVTPLRTRWEERTTPSVWKKERVREALEDGDSFEEAVHGMQREYISRTDDHETFAEWI</sequence>
<dbReference type="PANTHER" id="PTHR36510:SF3">
    <property type="entry name" value="CONSERVED PROTEIN"/>
    <property type="match status" value="1"/>
</dbReference>
<evidence type="ECO:0000313" key="2">
    <source>
        <dbReference type="Proteomes" id="UP001149411"/>
    </source>
</evidence>
<organism evidence="1 2">
    <name type="scientific">Halorutilus salinus</name>
    <dbReference type="NCBI Taxonomy" id="2487751"/>
    <lineage>
        <taxon>Archaea</taxon>
        <taxon>Methanobacteriati</taxon>
        <taxon>Methanobacteriota</taxon>
        <taxon>Stenosarchaea group</taxon>
        <taxon>Halobacteria</taxon>
        <taxon>Halorutilales</taxon>
        <taxon>Halorutilaceae</taxon>
        <taxon>Halorutilus</taxon>
    </lineage>
</organism>
<dbReference type="Gene3D" id="3.30.590.20">
    <property type="match status" value="1"/>
</dbReference>
<dbReference type="InterPro" id="IPR014746">
    <property type="entry name" value="Gln_synth/guanido_kin_cat_dom"/>
</dbReference>
<name>A0A9Q4C5V4_9EURY</name>
<protein>
    <recommendedName>
        <fullName evidence="3">Gamma-glutamyl:cysteine ligase YbdK, ATP-grasp superfamily</fullName>
    </recommendedName>
</protein>
<gene>
    <name evidence="1" type="ORF">EGH25_09120</name>
</gene>
<keyword evidence="2" id="KW-1185">Reference proteome</keyword>
<dbReference type="InterPro" id="IPR050141">
    <property type="entry name" value="GCL_type2/YbdK_subfam"/>
</dbReference>
<accession>A0A9Q4C5V4</accession>
<reference evidence="1" key="1">
    <citation type="submission" date="2022-09" db="EMBL/GenBank/DDBJ databases">
        <title>Haloadaptaus new haloarchaeum isolated from saline soil.</title>
        <authorList>
            <person name="Duran-Viseras A."/>
            <person name="Sanchez-Porro C."/>
            <person name="Ventosa A."/>
        </authorList>
    </citation>
    <scope>NUCLEOTIDE SEQUENCE</scope>
    <source>
        <strain evidence="1">F3-133</strain>
    </source>
</reference>
<evidence type="ECO:0000313" key="1">
    <source>
        <dbReference type="EMBL" id="MCX2819509.1"/>
    </source>
</evidence>